<organism evidence="6 7">
    <name type="scientific">Choiromyces venosus 120613-1</name>
    <dbReference type="NCBI Taxonomy" id="1336337"/>
    <lineage>
        <taxon>Eukaryota</taxon>
        <taxon>Fungi</taxon>
        <taxon>Dikarya</taxon>
        <taxon>Ascomycota</taxon>
        <taxon>Pezizomycotina</taxon>
        <taxon>Pezizomycetes</taxon>
        <taxon>Pezizales</taxon>
        <taxon>Tuberaceae</taxon>
        <taxon>Choiromyces</taxon>
    </lineage>
</organism>
<evidence type="ECO:0000256" key="4">
    <source>
        <dbReference type="ARBA" id="ARBA00039237"/>
    </source>
</evidence>
<dbReference type="InterPro" id="IPR036770">
    <property type="entry name" value="Ankyrin_rpt-contain_sf"/>
</dbReference>
<comment type="function">
    <text evidence="3">Plays an important role in regulating intracellular signaling events associated with erythroid terminal differentiation.</text>
</comment>
<dbReference type="Gene3D" id="1.25.40.20">
    <property type="entry name" value="Ankyrin repeat-containing domain"/>
    <property type="match status" value="1"/>
</dbReference>
<evidence type="ECO:0000256" key="1">
    <source>
        <dbReference type="ARBA" id="ARBA00022737"/>
    </source>
</evidence>
<dbReference type="PRINTS" id="PR01415">
    <property type="entry name" value="ANKYRIN"/>
</dbReference>
<feature type="repeat" description="ANK" evidence="5">
    <location>
        <begin position="182"/>
        <end position="213"/>
    </location>
</feature>
<reference evidence="6 7" key="1">
    <citation type="journal article" date="2018" name="Nat. Ecol. Evol.">
        <title>Pezizomycetes genomes reveal the molecular basis of ectomycorrhizal truffle lifestyle.</title>
        <authorList>
            <person name="Murat C."/>
            <person name="Payen T."/>
            <person name="Noel B."/>
            <person name="Kuo A."/>
            <person name="Morin E."/>
            <person name="Chen J."/>
            <person name="Kohler A."/>
            <person name="Krizsan K."/>
            <person name="Balestrini R."/>
            <person name="Da Silva C."/>
            <person name="Montanini B."/>
            <person name="Hainaut M."/>
            <person name="Levati E."/>
            <person name="Barry K.W."/>
            <person name="Belfiori B."/>
            <person name="Cichocki N."/>
            <person name="Clum A."/>
            <person name="Dockter R.B."/>
            <person name="Fauchery L."/>
            <person name="Guy J."/>
            <person name="Iotti M."/>
            <person name="Le Tacon F."/>
            <person name="Lindquist E.A."/>
            <person name="Lipzen A."/>
            <person name="Malagnac F."/>
            <person name="Mello A."/>
            <person name="Molinier V."/>
            <person name="Miyauchi S."/>
            <person name="Poulain J."/>
            <person name="Riccioni C."/>
            <person name="Rubini A."/>
            <person name="Sitrit Y."/>
            <person name="Splivallo R."/>
            <person name="Traeger S."/>
            <person name="Wang M."/>
            <person name="Zifcakova L."/>
            <person name="Wipf D."/>
            <person name="Zambonelli A."/>
            <person name="Paolocci F."/>
            <person name="Nowrousian M."/>
            <person name="Ottonello S."/>
            <person name="Baldrian P."/>
            <person name="Spatafora J.W."/>
            <person name="Henrissat B."/>
            <person name="Nagy L.G."/>
            <person name="Aury J.M."/>
            <person name="Wincker P."/>
            <person name="Grigoriev I.V."/>
            <person name="Bonfante P."/>
            <person name="Martin F.M."/>
        </authorList>
    </citation>
    <scope>NUCLEOTIDE SEQUENCE [LARGE SCALE GENOMIC DNA]</scope>
    <source>
        <strain evidence="6 7">120613-1</strain>
    </source>
</reference>
<evidence type="ECO:0000256" key="5">
    <source>
        <dbReference type="PROSITE-ProRule" id="PRU00023"/>
    </source>
</evidence>
<proteinExistence type="predicted"/>
<accession>A0A3N4JKR0</accession>
<evidence type="ECO:0000256" key="2">
    <source>
        <dbReference type="ARBA" id="ARBA00023043"/>
    </source>
</evidence>
<dbReference type="Proteomes" id="UP000276215">
    <property type="component" value="Unassembled WGS sequence"/>
</dbReference>
<dbReference type="STRING" id="1336337.A0A3N4JKR0"/>
<gene>
    <name evidence="6" type="ORF">L873DRAFT_1792914</name>
</gene>
<dbReference type="EMBL" id="ML120436">
    <property type="protein sequence ID" value="RPA94474.1"/>
    <property type="molecule type" value="Genomic_DNA"/>
</dbReference>
<name>A0A3N4JKR0_9PEZI</name>
<dbReference type="SUPFAM" id="SSF48403">
    <property type="entry name" value="Ankyrin repeat"/>
    <property type="match status" value="1"/>
</dbReference>
<dbReference type="PANTHER" id="PTHR24197:SF44">
    <property type="entry name" value="ANKYRIN REPEAT DOMAIN-CONTAINING PROTEIN 54"/>
    <property type="match status" value="1"/>
</dbReference>
<keyword evidence="2 5" id="KW-0040">ANK repeat</keyword>
<keyword evidence="7" id="KW-1185">Reference proteome</keyword>
<dbReference type="SMART" id="SM00248">
    <property type="entry name" value="ANK"/>
    <property type="match status" value="3"/>
</dbReference>
<dbReference type="Pfam" id="PF00023">
    <property type="entry name" value="Ank"/>
    <property type="match status" value="1"/>
</dbReference>
<dbReference type="PROSITE" id="PS50297">
    <property type="entry name" value="ANK_REP_REGION"/>
    <property type="match status" value="2"/>
</dbReference>
<dbReference type="Pfam" id="PF12796">
    <property type="entry name" value="Ank_2"/>
    <property type="match status" value="1"/>
</dbReference>
<keyword evidence="1" id="KW-0677">Repeat</keyword>
<dbReference type="OrthoDB" id="341259at2759"/>
<evidence type="ECO:0000256" key="3">
    <source>
        <dbReference type="ARBA" id="ARBA00037385"/>
    </source>
</evidence>
<evidence type="ECO:0000313" key="6">
    <source>
        <dbReference type="EMBL" id="RPA94474.1"/>
    </source>
</evidence>
<dbReference type="InterPro" id="IPR002110">
    <property type="entry name" value="Ankyrin_rpt"/>
</dbReference>
<dbReference type="AlphaFoldDB" id="A0A3N4JKR0"/>
<evidence type="ECO:0000313" key="7">
    <source>
        <dbReference type="Proteomes" id="UP000276215"/>
    </source>
</evidence>
<protein>
    <recommendedName>
        <fullName evidence="4">Ankyrin repeat domain-containing protein 54</fullName>
    </recommendedName>
</protein>
<feature type="repeat" description="ANK" evidence="5">
    <location>
        <begin position="149"/>
        <end position="181"/>
    </location>
</feature>
<dbReference type="PROSITE" id="PS50088">
    <property type="entry name" value="ANK_REPEAT"/>
    <property type="match status" value="2"/>
</dbReference>
<dbReference type="PANTHER" id="PTHR24197">
    <property type="entry name" value="ANKYRIN REPEAT DOMAIN-CONTAINING PROTEIN 61"/>
    <property type="match status" value="1"/>
</dbReference>
<sequence length="249" mass="27315">MYFARHLFPSKSPELSFSMALGVWRRQTCQCTSAFRQILRARAYISENAPFAFIQAAAQRDPSFIQTLLETCPFLQLSENPRAPQPPPQLNTQPISLRVAHTLAKGANVVLYNRPECALAIHWAAKGRHNALLKRLVSAGANVLARDVHGQTALHLCAVRGNARGVKALLEGGADVNALDLDGLTPLHYACQYGLEVVQALVEAGADIDAVDKAGKTVLYYAVHHALEVTWRSDNDEYAEKMESSSKIL</sequence>